<dbReference type="Gene3D" id="1.10.30.50">
    <property type="match status" value="1"/>
</dbReference>
<protein>
    <recommendedName>
        <fullName evidence="3">HNH nuclease domain-containing protein</fullName>
    </recommendedName>
</protein>
<dbReference type="AlphaFoldDB" id="A0A084SMR1"/>
<reference evidence="1 2" key="1">
    <citation type="submission" date="2014-07" db="EMBL/GenBank/DDBJ databases">
        <title>Draft Genome Sequence of Gephyronic Acid Producer, Cystobacter violaceus Strain Cb vi76.</title>
        <authorList>
            <person name="Stevens D.C."/>
            <person name="Young J."/>
            <person name="Carmichael R."/>
            <person name="Tan J."/>
            <person name="Taylor R.E."/>
        </authorList>
    </citation>
    <scope>NUCLEOTIDE SEQUENCE [LARGE SCALE GENOMIC DNA]</scope>
    <source>
        <strain evidence="1 2">Cb vi76</strain>
    </source>
</reference>
<gene>
    <name evidence="1" type="ORF">Q664_33215</name>
</gene>
<dbReference type="RefSeq" id="WP_043404211.1">
    <property type="nucleotide sequence ID" value="NZ_JPMI01000233.1"/>
</dbReference>
<evidence type="ECO:0000313" key="1">
    <source>
        <dbReference type="EMBL" id="KFA89746.1"/>
    </source>
</evidence>
<sequence>MIPVAPAPEPPDFDLRVRQKGLNAIAEMVGEKPARTRRGPKRKKLADTREKIPADQFPPYWREVLPEMLESYHHLCAYLALYIHSATGSPSVDHVVPKSKSWDKVYEWSNYRLACALVNARKNDVELALDPFQISPGLFALEFVEFQVVVGPAAQGNQVDQVTASINTLGLNVRDCRKARQAYVEAYEKDEIRLSYLTRHAPFIAQELRRQGRLLRGDT</sequence>
<evidence type="ECO:0000313" key="2">
    <source>
        <dbReference type="Proteomes" id="UP000028547"/>
    </source>
</evidence>
<evidence type="ECO:0008006" key="3">
    <source>
        <dbReference type="Google" id="ProtNLM"/>
    </source>
</evidence>
<proteinExistence type="predicted"/>
<organism evidence="1 2">
    <name type="scientific">Archangium violaceum Cb vi76</name>
    <dbReference type="NCBI Taxonomy" id="1406225"/>
    <lineage>
        <taxon>Bacteria</taxon>
        <taxon>Pseudomonadati</taxon>
        <taxon>Myxococcota</taxon>
        <taxon>Myxococcia</taxon>
        <taxon>Myxococcales</taxon>
        <taxon>Cystobacterineae</taxon>
        <taxon>Archangiaceae</taxon>
        <taxon>Archangium</taxon>
    </lineage>
</organism>
<dbReference type="EMBL" id="JPMI01000233">
    <property type="protein sequence ID" value="KFA89746.1"/>
    <property type="molecule type" value="Genomic_DNA"/>
</dbReference>
<comment type="caution">
    <text evidence="1">The sequence shown here is derived from an EMBL/GenBank/DDBJ whole genome shotgun (WGS) entry which is preliminary data.</text>
</comment>
<name>A0A084SMR1_9BACT</name>
<accession>A0A084SMR1</accession>
<dbReference type="Proteomes" id="UP000028547">
    <property type="component" value="Unassembled WGS sequence"/>
</dbReference>